<dbReference type="Gene3D" id="2.130.10.10">
    <property type="entry name" value="YVTN repeat-like/Quinoprotein amine dehydrogenase"/>
    <property type="match status" value="1"/>
</dbReference>
<keyword evidence="6" id="KW-1185">Reference proteome</keyword>
<dbReference type="PROSITE" id="PS00678">
    <property type="entry name" value="WD_REPEATS_1"/>
    <property type="match status" value="1"/>
</dbReference>
<accession>A0A6P2DJC0</accession>
<evidence type="ECO:0000313" key="6">
    <source>
        <dbReference type="Proteomes" id="UP000464178"/>
    </source>
</evidence>
<evidence type="ECO:0000256" key="1">
    <source>
        <dbReference type="ARBA" id="ARBA00022574"/>
    </source>
</evidence>
<dbReference type="SMART" id="SM00320">
    <property type="entry name" value="WD40"/>
    <property type="match status" value="3"/>
</dbReference>
<dbReference type="PROSITE" id="PS50082">
    <property type="entry name" value="WD_REPEATS_2"/>
    <property type="match status" value="1"/>
</dbReference>
<feature type="signal peptide" evidence="4">
    <location>
        <begin position="1"/>
        <end position="25"/>
    </location>
</feature>
<dbReference type="InterPro" id="IPR015943">
    <property type="entry name" value="WD40/YVTN_repeat-like_dom_sf"/>
</dbReference>
<dbReference type="Pfam" id="PF00400">
    <property type="entry name" value="WD40"/>
    <property type="match status" value="1"/>
</dbReference>
<feature type="repeat" description="WD" evidence="3">
    <location>
        <begin position="311"/>
        <end position="352"/>
    </location>
</feature>
<dbReference type="InterPro" id="IPR001680">
    <property type="entry name" value="WD40_rpt"/>
</dbReference>
<name>A0A6P2DJC0_9BACT</name>
<dbReference type="KEGG" id="gms:SOIL9_75630"/>
<protein>
    <submittedName>
        <fullName evidence="5">Uncharacterized protein</fullName>
    </submittedName>
</protein>
<dbReference type="AlphaFoldDB" id="A0A6P2DJC0"/>
<feature type="chain" id="PRO_5026852998" evidence="4">
    <location>
        <begin position="26"/>
        <end position="385"/>
    </location>
</feature>
<evidence type="ECO:0000313" key="5">
    <source>
        <dbReference type="EMBL" id="VTS02297.1"/>
    </source>
</evidence>
<dbReference type="InterPro" id="IPR019775">
    <property type="entry name" value="WD40_repeat_CS"/>
</dbReference>
<keyword evidence="4" id="KW-0732">Signal</keyword>
<dbReference type="Proteomes" id="UP000464178">
    <property type="component" value="Chromosome"/>
</dbReference>
<evidence type="ECO:0000256" key="2">
    <source>
        <dbReference type="ARBA" id="ARBA00022737"/>
    </source>
</evidence>
<organism evidence="5 6">
    <name type="scientific">Gemmata massiliana</name>
    <dbReference type="NCBI Taxonomy" id="1210884"/>
    <lineage>
        <taxon>Bacteria</taxon>
        <taxon>Pseudomonadati</taxon>
        <taxon>Planctomycetota</taxon>
        <taxon>Planctomycetia</taxon>
        <taxon>Gemmatales</taxon>
        <taxon>Gemmataceae</taxon>
        <taxon>Gemmata</taxon>
    </lineage>
</organism>
<gene>
    <name evidence="5" type="ORF">SOIL9_75630</name>
</gene>
<dbReference type="InterPro" id="IPR011047">
    <property type="entry name" value="Quinoprotein_ADH-like_sf"/>
</dbReference>
<dbReference type="PROSITE" id="PS50294">
    <property type="entry name" value="WD_REPEATS_REGION"/>
    <property type="match status" value="1"/>
</dbReference>
<dbReference type="PROSITE" id="PS51257">
    <property type="entry name" value="PROKAR_LIPOPROTEIN"/>
    <property type="match status" value="1"/>
</dbReference>
<proteinExistence type="predicted"/>
<evidence type="ECO:0000256" key="4">
    <source>
        <dbReference type="SAM" id="SignalP"/>
    </source>
</evidence>
<dbReference type="PANTHER" id="PTHR19879:SF9">
    <property type="entry name" value="TRANSCRIPTION INITIATION FACTOR TFIID SUBUNIT 5"/>
    <property type="match status" value="1"/>
</dbReference>
<keyword evidence="2" id="KW-0677">Repeat</keyword>
<reference evidence="5 6" key="1">
    <citation type="submission" date="2019-05" db="EMBL/GenBank/DDBJ databases">
        <authorList>
            <consortium name="Science for Life Laboratories"/>
        </authorList>
    </citation>
    <scope>NUCLEOTIDE SEQUENCE [LARGE SCALE GENOMIC DNA]</scope>
    <source>
        <strain evidence="5">Soil9</strain>
    </source>
</reference>
<dbReference type="PANTHER" id="PTHR19879">
    <property type="entry name" value="TRANSCRIPTION INITIATION FACTOR TFIID"/>
    <property type="match status" value="1"/>
</dbReference>
<keyword evidence="1 3" id="KW-0853">WD repeat</keyword>
<dbReference type="EMBL" id="LR593886">
    <property type="protein sequence ID" value="VTS02297.1"/>
    <property type="molecule type" value="Genomic_DNA"/>
</dbReference>
<dbReference type="SUPFAM" id="SSF50998">
    <property type="entry name" value="Quinoprotein alcohol dehydrogenase-like"/>
    <property type="match status" value="1"/>
</dbReference>
<sequence length="385" mass="41179">MNLVSRVSLLALGPLAAAACRAAGAAAVSEGVSAVARVLTERLTDQSRRVTDALGAASARAWHALELALAGDSMLAFLDRADDRAFREQVRLFLLNAQFEGRAASDSDFAARCLDELRTARMSGVLGGDADPNVLAARLGDLAHFSDPAAVVRGQWALADEIGVELRARGFNTLAAFLVLRPVGDPNVDPLLAVAVRYYFRRAVEDDPRLFQGLAFSQLERIGRAQEDAASALAGVMSRLDALHATLRDQELPLAEEFVEVPVPSVADRFRDQTNGVLAVSPDESRVLGGSRYDGKLRLFDARTGKELRRLPGHAGWVTCVAFAPDGSRALSGGEDGAVKLWDVTSGKLLRTWPQKGTKPNALAFTTDGRAQIRGADGAVLVWKV</sequence>
<evidence type="ECO:0000256" key="3">
    <source>
        <dbReference type="PROSITE-ProRule" id="PRU00221"/>
    </source>
</evidence>
<dbReference type="RefSeq" id="WP_162672702.1">
    <property type="nucleotide sequence ID" value="NZ_LR593886.1"/>
</dbReference>